<evidence type="ECO:0000256" key="1">
    <source>
        <dbReference type="SAM" id="MobiDB-lite"/>
    </source>
</evidence>
<feature type="domain" description="Peroxisomal membrane protein PEX14-like KPWE" evidence="2">
    <location>
        <begin position="95"/>
        <end position="140"/>
    </location>
</feature>
<dbReference type="PANTHER" id="PTHR36855:SF1">
    <property type="entry name" value="PEROXISOME MEMBRANE ANCHOR PROTEIN PEX14P N-TERMINAL DOMAIN-CONTAINING PROTEIN"/>
    <property type="match status" value="1"/>
</dbReference>
<name>A0A1E3P619_WICAA</name>
<feature type="compositionally biased region" description="Basic and acidic residues" evidence="1">
    <location>
        <begin position="164"/>
        <end position="176"/>
    </location>
</feature>
<dbReference type="GeneID" id="30200421"/>
<feature type="domain" description="PEX14-like helix-turn-helix" evidence="3">
    <location>
        <begin position="5"/>
        <end position="88"/>
    </location>
</feature>
<sequence length="193" mass="22216">MEGQEQVYLQFEAFDFENEDFKNGLENVYESYLDHINQNNDGKINEIVTEIKPEEKQRLEVQAKTFYFCQQTGNILNIEDYEEWKKTRETAEPEYSSNYQELVELILAGKEIPGIKQIPDTVLEGETTEHKAEVRKKPWEIRREQEEKARAEAAAATAAAAVDAEGKEGSENVKDEDFGEENTLDEESKIAEV</sequence>
<gene>
    <name evidence="4" type="ORF">WICANDRAFT_61444</name>
</gene>
<evidence type="ECO:0000259" key="3">
    <source>
        <dbReference type="Pfam" id="PF25871"/>
    </source>
</evidence>
<feature type="region of interest" description="Disordered" evidence="1">
    <location>
        <begin position="139"/>
        <end position="193"/>
    </location>
</feature>
<evidence type="ECO:0000313" key="4">
    <source>
        <dbReference type="EMBL" id="ODQ60881.1"/>
    </source>
</evidence>
<protein>
    <submittedName>
        <fullName evidence="4">Uncharacterized protein</fullName>
    </submittedName>
</protein>
<organism evidence="4 5">
    <name type="scientific">Wickerhamomyces anomalus (strain ATCC 58044 / CBS 1984 / NCYC 433 / NRRL Y-366-8)</name>
    <name type="common">Yeast</name>
    <name type="synonym">Hansenula anomala</name>
    <dbReference type="NCBI Taxonomy" id="683960"/>
    <lineage>
        <taxon>Eukaryota</taxon>
        <taxon>Fungi</taxon>
        <taxon>Dikarya</taxon>
        <taxon>Ascomycota</taxon>
        <taxon>Saccharomycotina</taxon>
        <taxon>Saccharomycetes</taxon>
        <taxon>Phaffomycetales</taxon>
        <taxon>Wickerhamomycetaceae</taxon>
        <taxon>Wickerhamomyces</taxon>
    </lineage>
</organism>
<dbReference type="OrthoDB" id="9936937at2759"/>
<dbReference type="EMBL" id="KV454209">
    <property type="protein sequence ID" value="ODQ60881.1"/>
    <property type="molecule type" value="Genomic_DNA"/>
</dbReference>
<feature type="compositionally biased region" description="Low complexity" evidence="1">
    <location>
        <begin position="152"/>
        <end position="163"/>
    </location>
</feature>
<accession>A0A1E3P619</accession>
<dbReference type="Pfam" id="PF17733">
    <property type="entry name" value="KPWE_dom"/>
    <property type="match status" value="1"/>
</dbReference>
<feature type="compositionally biased region" description="Basic and acidic residues" evidence="1">
    <location>
        <begin position="139"/>
        <end position="151"/>
    </location>
</feature>
<evidence type="ECO:0000313" key="5">
    <source>
        <dbReference type="Proteomes" id="UP000094112"/>
    </source>
</evidence>
<dbReference type="AlphaFoldDB" id="A0A1E3P619"/>
<reference evidence="4 5" key="1">
    <citation type="journal article" date="2016" name="Proc. Natl. Acad. Sci. U.S.A.">
        <title>Comparative genomics of biotechnologically important yeasts.</title>
        <authorList>
            <person name="Riley R."/>
            <person name="Haridas S."/>
            <person name="Wolfe K.H."/>
            <person name="Lopes M.R."/>
            <person name="Hittinger C.T."/>
            <person name="Goeker M."/>
            <person name="Salamov A.A."/>
            <person name="Wisecaver J.H."/>
            <person name="Long T.M."/>
            <person name="Calvey C.H."/>
            <person name="Aerts A.L."/>
            <person name="Barry K.W."/>
            <person name="Choi C."/>
            <person name="Clum A."/>
            <person name="Coughlan A.Y."/>
            <person name="Deshpande S."/>
            <person name="Douglass A.P."/>
            <person name="Hanson S.J."/>
            <person name="Klenk H.-P."/>
            <person name="LaButti K.M."/>
            <person name="Lapidus A."/>
            <person name="Lindquist E.A."/>
            <person name="Lipzen A.M."/>
            <person name="Meier-Kolthoff J.P."/>
            <person name="Ohm R.A."/>
            <person name="Otillar R.P."/>
            <person name="Pangilinan J.L."/>
            <person name="Peng Y."/>
            <person name="Rokas A."/>
            <person name="Rosa C.A."/>
            <person name="Scheuner C."/>
            <person name="Sibirny A.A."/>
            <person name="Slot J.C."/>
            <person name="Stielow J.B."/>
            <person name="Sun H."/>
            <person name="Kurtzman C.P."/>
            <person name="Blackwell M."/>
            <person name="Grigoriev I.V."/>
            <person name="Jeffries T.W."/>
        </authorList>
    </citation>
    <scope>NUCLEOTIDE SEQUENCE [LARGE SCALE GENOMIC DNA]</scope>
    <source>
        <strain evidence="5">ATCC 58044 / CBS 1984 / NCYC 433 / NRRL Y-366-8</strain>
    </source>
</reference>
<dbReference type="Pfam" id="PF25871">
    <property type="entry name" value="HTH_76"/>
    <property type="match status" value="1"/>
</dbReference>
<dbReference type="InterPro" id="IPR040554">
    <property type="entry name" value="KPWE_PEX14_dom"/>
</dbReference>
<dbReference type="RefSeq" id="XP_019040088.1">
    <property type="nucleotide sequence ID" value="XM_019183175.1"/>
</dbReference>
<keyword evidence="5" id="KW-1185">Reference proteome</keyword>
<evidence type="ECO:0000259" key="2">
    <source>
        <dbReference type="Pfam" id="PF17733"/>
    </source>
</evidence>
<dbReference type="PANTHER" id="PTHR36855">
    <property type="entry name" value="CHROMOSOME 10, WHOLE GENOME SHOTGUN SEQUENCE"/>
    <property type="match status" value="1"/>
</dbReference>
<dbReference type="InterPro" id="IPR058841">
    <property type="entry name" value="HTH_76"/>
</dbReference>
<dbReference type="Proteomes" id="UP000094112">
    <property type="component" value="Unassembled WGS sequence"/>
</dbReference>
<proteinExistence type="predicted"/>
<dbReference type="STRING" id="683960.A0A1E3P619"/>